<comment type="caution">
    <text evidence="2">The sequence shown here is derived from an EMBL/GenBank/DDBJ whole genome shotgun (WGS) entry which is preliminary data.</text>
</comment>
<keyword evidence="2" id="KW-0223">Dioxygenase</keyword>
<accession>A0A8J7LPC3</accession>
<dbReference type="Proteomes" id="UP000640583">
    <property type="component" value="Unassembled WGS sequence"/>
</dbReference>
<evidence type="ECO:0000256" key="1">
    <source>
        <dbReference type="ARBA" id="ARBA00001954"/>
    </source>
</evidence>
<dbReference type="Pfam" id="PF05721">
    <property type="entry name" value="PhyH"/>
    <property type="match status" value="1"/>
</dbReference>
<dbReference type="PANTHER" id="PTHR20883:SF48">
    <property type="entry name" value="ECTOINE DIOXYGENASE"/>
    <property type="match status" value="1"/>
</dbReference>
<proteinExistence type="predicted"/>
<dbReference type="AlphaFoldDB" id="A0A8J7LPC3"/>
<gene>
    <name evidence="2" type="ORF">H1D41_06920</name>
</gene>
<sequence length="220" mass="24200">MTDQGRAEFDRRGWLMLRGMVAPDDVARLCKAAKLAGKPGAREVLDGDLARAVQACGVMENLQQIWPGMQLVRLVSFDKSPAANWGVPWHQDRVISVAGRADMAGYTNWSRKGGTWHVEPPEDLLQQMLFVRLHLDDNLAENGAMQIAPGTHHLGKIPAGEAEAVAPQHKPQVMEARAGDVLVLKMLTLHGSSPAEIPARRRVLRLDFAPFDLPEPLAWA</sequence>
<dbReference type="RefSeq" id="WP_228848205.1">
    <property type="nucleotide sequence ID" value="NZ_JADCKQ010000004.1"/>
</dbReference>
<reference evidence="2" key="1">
    <citation type="submission" date="2020-10" db="EMBL/GenBank/DDBJ databases">
        <title>Paenihalocynthiibacter styelae gen. nov., sp. nov., isolated from stalked sea squirt Styela clava.</title>
        <authorList>
            <person name="Kim Y.-O."/>
            <person name="Yoon J.-H."/>
        </authorList>
    </citation>
    <scope>NUCLEOTIDE SEQUENCE</scope>
    <source>
        <strain evidence="2">MYP1-1</strain>
    </source>
</reference>
<dbReference type="SUPFAM" id="SSF51197">
    <property type="entry name" value="Clavaminate synthase-like"/>
    <property type="match status" value="1"/>
</dbReference>
<dbReference type="PANTHER" id="PTHR20883">
    <property type="entry name" value="PHYTANOYL-COA DIOXYGENASE DOMAIN CONTAINING 1"/>
    <property type="match status" value="1"/>
</dbReference>
<evidence type="ECO:0000313" key="2">
    <source>
        <dbReference type="EMBL" id="MBI1493361.1"/>
    </source>
</evidence>
<protein>
    <submittedName>
        <fullName evidence="2">Phytanoyl-CoA dioxygenase family protein</fullName>
    </submittedName>
</protein>
<dbReference type="GO" id="GO:0005506">
    <property type="term" value="F:iron ion binding"/>
    <property type="evidence" value="ECO:0007669"/>
    <property type="project" value="UniProtKB-ARBA"/>
</dbReference>
<dbReference type="EMBL" id="JADCKQ010000004">
    <property type="protein sequence ID" value="MBI1493361.1"/>
    <property type="molecule type" value="Genomic_DNA"/>
</dbReference>
<organism evidence="2 3">
    <name type="scientific">Halocynthiibacter styelae</name>
    <dbReference type="NCBI Taxonomy" id="2761955"/>
    <lineage>
        <taxon>Bacteria</taxon>
        <taxon>Pseudomonadati</taxon>
        <taxon>Pseudomonadota</taxon>
        <taxon>Alphaproteobacteria</taxon>
        <taxon>Rhodobacterales</taxon>
        <taxon>Paracoccaceae</taxon>
        <taxon>Halocynthiibacter</taxon>
    </lineage>
</organism>
<keyword evidence="3" id="KW-1185">Reference proteome</keyword>
<name>A0A8J7LPC3_9RHOB</name>
<dbReference type="Gene3D" id="2.60.120.620">
    <property type="entry name" value="q2cbj1_9rhob like domain"/>
    <property type="match status" value="1"/>
</dbReference>
<dbReference type="InterPro" id="IPR008775">
    <property type="entry name" value="Phytyl_CoA_dOase-like"/>
</dbReference>
<evidence type="ECO:0000313" key="3">
    <source>
        <dbReference type="Proteomes" id="UP000640583"/>
    </source>
</evidence>
<dbReference type="GO" id="GO:0016706">
    <property type="term" value="F:2-oxoglutarate-dependent dioxygenase activity"/>
    <property type="evidence" value="ECO:0007669"/>
    <property type="project" value="UniProtKB-ARBA"/>
</dbReference>
<comment type="cofactor">
    <cofactor evidence="1">
        <name>Fe(2+)</name>
        <dbReference type="ChEBI" id="CHEBI:29033"/>
    </cofactor>
</comment>
<keyword evidence="2" id="KW-0560">Oxidoreductase</keyword>